<protein>
    <submittedName>
        <fullName evidence="1">Uncharacterized protein</fullName>
    </submittedName>
</protein>
<proteinExistence type="predicted"/>
<sequence>MHLRARALGMVLAMLTNEEESSKPRSPEVELAISLRSTPWHVLSRDSYLDFTNSLSSVTSRALPALLQRVKGAIPVPEFSAPRLNLPFGDLSCCRSPRPTKQRMISSFLLRRLPDICEWVHPTNITQSHGFWAAGGLAAITNEWNHITQEWEPSALAAIHQSPMHSSAALAQRT</sequence>
<keyword evidence="2" id="KW-1185">Reference proteome</keyword>
<accession>A0A6A5SX67</accession>
<dbReference type="EMBL" id="ML976017">
    <property type="protein sequence ID" value="KAF1944438.1"/>
    <property type="molecule type" value="Genomic_DNA"/>
</dbReference>
<dbReference type="Proteomes" id="UP000800038">
    <property type="component" value="Unassembled WGS sequence"/>
</dbReference>
<name>A0A6A5SX67_9PLEO</name>
<organism evidence="1 2">
    <name type="scientific">Clathrospora elynae</name>
    <dbReference type="NCBI Taxonomy" id="706981"/>
    <lineage>
        <taxon>Eukaryota</taxon>
        <taxon>Fungi</taxon>
        <taxon>Dikarya</taxon>
        <taxon>Ascomycota</taxon>
        <taxon>Pezizomycotina</taxon>
        <taxon>Dothideomycetes</taxon>
        <taxon>Pleosporomycetidae</taxon>
        <taxon>Pleosporales</taxon>
        <taxon>Diademaceae</taxon>
        <taxon>Clathrospora</taxon>
    </lineage>
</organism>
<dbReference type="AlphaFoldDB" id="A0A6A5SX67"/>
<reference evidence="1" key="1">
    <citation type="journal article" date="2020" name="Stud. Mycol.">
        <title>101 Dothideomycetes genomes: a test case for predicting lifestyles and emergence of pathogens.</title>
        <authorList>
            <person name="Haridas S."/>
            <person name="Albert R."/>
            <person name="Binder M."/>
            <person name="Bloem J."/>
            <person name="Labutti K."/>
            <person name="Salamov A."/>
            <person name="Andreopoulos B."/>
            <person name="Baker S."/>
            <person name="Barry K."/>
            <person name="Bills G."/>
            <person name="Bluhm B."/>
            <person name="Cannon C."/>
            <person name="Castanera R."/>
            <person name="Culley D."/>
            <person name="Daum C."/>
            <person name="Ezra D."/>
            <person name="Gonzalez J."/>
            <person name="Henrissat B."/>
            <person name="Kuo A."/>
            <person name="Liang C."/>
            <person name="Lipzen A."/>
            <person name="Lutzoni F."/>
            <person name="Magnuson J."/>
            <person name="Mondo S."/>
            <person name="Nolan M."/>
            <person name="Ohm R."/>
            <person name="Pangilinan J."/>
            <person name="Park H.-J."/>
            <person name="Ramirez L."/>
            <person name="Alfaro M."/>
            <person name="Sun H."/>
            <person name="Tritt A."/>
            <person name="Yoshinaga Y."/>
            <person name="Zwiers L.-H."/>
            <person name="Turgeon B."/>
            <person name="Goodwin S."/>
            <person name="Spatafora J."/>
            <person name="Crous P."/>
            <person name="Grigoriev I."/>
        </authorList>
    </citation>
    <scope>NUCLEOTIDE SEQUENCE</scope>
    <source>
        <strain evidence="1">CBS 161.51</strain>
    </source>
</reference>
<gene>
    <name evidence="1" type="ORF">EJ02DRAFT_100748</name>
</gene>
<evidence type="ECO:0000313" key="1">
    <source>
        <dbReference type="EMBL" id="KAF1944438.1"/>
    </source>
</evidence>
<evidence type="ECO:0000313" key="2">
    <source>
        <dbReference type="Proteomes" id="UP000800038"/>
    </source>
</evidence>